<dbReference type="Pfam" id="PF09326">
    <property type="entry name" value="NADH_dhqG_C"/>
    <property type="match status" value="1"/>
</dbReference>
<dbReference type="SUPFAM" id="SSF54862">
    <property type="entry name" value="4Fe-4S ferredoxins"/>
    <property type="match status" value="1"/>
</dbReference>
<dbReference type="GO" id="GO:0051539">
    <property type="term" value="F:4 iron, 4 sulfur cluster binding"/>
    <property type="evidence" value="ECO:0007669"/>
    <property type="project" value="UniProtKB-KW"/>
</dbReference>
<accession>A0A8K0CY42</accession>
<gene>
    <name evidence="16" type="ORF">ILUMI_12674</name>
</gene>
<evidence type="ECO:0000256" key="7">
    <source>
        <dbReference type="ARBA" id="ARBA00023004"/>
    </source>
</evidence>
<evidence type="ECO:0000313" key="16">
    <source>
        <dbReference type="EMBL" id="KAF2893492.1"/>
    </source>
</evidence>
<keyword evidence="5" id="KW-0479">Metal-binding</keyword>
<organism evidence="16 17">
    <name type="scientific">Ignelater luminosus</name>
    <name type="common">Cucubano</name>
    <name type="synonym">Pyrophorus luminosus</name>
    <dbReference type="NCBI Taxonomy" id="2038154"/>
    <lineage>
        <taxon>Eukaryota</taxon>
        <taxon>Metazoa</taxon>
        <taxon>Ecdysozoa</taxon>
        <taxon>Arthropoda</taxon>
        <taxon>Hexapoda</taxon>
        <taxon>Insecta</taxon>
        <taxon>Pterygota</taxon>
        <taxon>Neoptera</taxon>
        <taxon>Endopterygota</taxon>
        <taxon>Coleoptera</taxon>
        <taxon>Polyphaga</taxon>
        <taxon>Elateriformia</taxon>
        <taxon>Elateroidea</taxon>
        <taxon>Elateridae</taxon>
        <taxon>Agrypninae</taxon>
        <taxon>Pyrophorini</taxon>
        <taxon>Ignelater</taxon>
    </lineage>
</organism>
<reference evidence="16" key="1">
    <citation type="submission" date="2019-08" db="EMBL/GenBank/DDBJ databases">
        <title>The genome of the North American firefly Photinus pyralis.</title>
        <authorList>
            <consortium name="Photinus pyralis genome working group"/>
            <person name="Fallon T.R."/>
            <person name="Sander Lower S.E."/>
            <person name="Weng J.-K."/>
        </authorList>
    </citation>
    <scope>NUCLEOTIDE SEQUENCE</scope>
    <source>
        <strain evidence="16">TRF0915ILg1</strain>
        <tissue evidence="16">Whole body</tissue>
    </source>
</reference>
<evidence type="ECO:0000259" key="14">
    <source>
        <dbReference type="PROSITE" id="PS51669"/>
    </source>
</evidence>
<dbReference type="PROSITE" id="PS00641">
    <property type="entry name" value="COMPLEX1_75K_1"/>
    <property type="match status" value="1"/>
</dbReference>
<feature type="domain" description="4Fe-4S His(Cys)3-ligated-type" evidence="15">
    <location>
        <begin position="114"/>
        <end position="153"/>
    </location>
</feature>
<evidence type="ECO:0000256" key="8">
    <source>
        <dbReference type="ARBA" id="ARBA00023014"/>
    </source>
</evidence>
<evidence type="ECO:0000256" key="2">
    <source>
        <dbReference type="ARBA" id="ARBA00005404"/>
    </source>
</evidence>
<dbReference type="Pfam" id="PF13510">
    <property type="entry name" value="Fer2_4"/>
    <property type="match status" value="1"/>
</dbReference>
<keyword evidence="4" id="KW-0004">4Fe-4S</keyword>
<dbReference type="Pfam" id="PF10588">
    <property type="entry name" value="NADH-G_4Fe-4S_3"/>
    <property type="match status" value="1"/>
</dbReference>
<dbReference type="FunFam" id="3.10.20.740:FF:000001">
    <property type="entry name" value="NADH-quinone oxidoreductase subunit G"/>
    <property type="match status" value="1"/>
</dbReference>
<dbReference type="GO" id="GO:0016651">
    <property type="term" value="F:oxidoreductase activity, acting on NAD(P)H"/>
    <property type="evidence" value="ECO:0007669"/>
    <property type="project" value="InterPro"/>
</dbReference>
<dbReference type="Pfam" id="PF22151">
    <property type="entry name" value="Fer4_NDSU1"/>
    <property type="match status" value="1"/>
</dbReference>
<dbReference type="SUPFAM" id="SSF54292">
    <property type="entry name" value="2Fe-2S ferredoxin-like"/>
    <property type="match status" value="1"/>
</dbReference>
<keyword evidence="9" id="KW-0520">NAD</keyword>
<dbReference type="EMBL" id="VTPC01007941">
    <property type="protein sequence ID" value="KAF2893492.1"/>
    <property type="molecule type" value="Genomic_DNA"/>
</dbReference>
<dbReference type="GO" id="GO:0046872">
    <property type="term" value="F:metal ion binding"/>
    <property type="evidence" value="ECO:0007669"/>
    <property type="project" value="UniProtKB-KW"/>
</dbReference>
<dbReference type="NCBIfam" id="TIGR01973">
    <property type="entry name" value="NuoG"/>
    <property type="match status" value="1"/>
</dbReference>
<dbReference type="CDD" id="cd00207">
    <property type="entry name" value="fer2"/>
    <property type="match status" value="1"/>
</dbReference>
<dbReference type="InterPro" id="IPR000283">
    <property type="entry name" value="NADH_UbQ_OxRdtase_75kDa_su_CS"/>
</dbReference>
<evidence type="ECO:0000256" key="12">
    <source>
        <dbReference type="RuleBase" id="RU004523"/>
    </source>
</evidence>
<dbReference type="Proteomes" id="UP000801492">
    <property type="component" value="Unassembled WGS sequence"/>
</dbReference>
<keyword evidence="7" id="KW-0408">Iron</keyword>
<dbReference type="FunFam" id="3.30.200.210:FF:000002">
    <property type="entry name" value="NADH-ubiquinone oxidoreductase 75 kDa subunit"/>
    <property type="match status" value="1"/>
</dbReference>
<dbReference type="InterPro" id="IPR015405">
    <property type="entry name" value="NDUFS1-like_C"/>
</dbReference>
<keyword evidence="6" id="KW-1278">Translocase</keyword>
<dbReference type="SMART" id="SM00929">
    <property type="entry name" value="NADH-G_4Fe-4S_3"/>
    <property type="match status" value="1"/>
</dbReference>
<dbReference type="InterPro" id="IPR036010">
    <property type="entry name" value="2Fe-2S_ferredoxin-like_sf"/>
</dbReference>
<dbReference type="PROSITE" id="PS51839">
    <property type="entry name" value="4FE4S_HC3"/>
    <property type="match status" value="1"/>
</dbReference>
<dbReference type="CDD" id="cd02773">
    <property type="entry name" value="MopB_Res-Cmplx1_Nad11"/>
    <property type="match status" value="1"/>
</dbReference>
<evidence type="ECO:0000259" key="13">
    <source>
        <dbReference type="PROSITE" id="PS51085"/>
    </source>
</evidence>
<dbReference type="InterPro" id="IPR010228">
    <property type="entry name" value="NADH_UbQ_OxRdtase_Gsu"/>
</dbReference>
<comment type="caution">
    <text evidence="16">The sequence shown here is derived from an EMBL/GenBank/DDBJ whole genome shotgun (WGS) entry which is preliminary data.</text>
</comment>
<evidence type="ECO:0000256" key="6">
    <source>
        <dbReference type="ARBA" id="ARBA00022967"/>
    </source>
</evidence>
<comment type="catalytic activity">
    <reaction evidence="11">
        <text>a ubiquinone + NADH + 5 H(+)(in) = a ubiquinol + NAD(+) + 4 H(+)(out)</text>
        <dbReference type="Rhea" id="RHEA:29091"/>
        <dbReference type="Rhea" id="RHEA-COMP:9565"/>
        <dbReference type="Rhea" id="RHEA-COMP:9566"/>
        <dbReference type="ChEBI" id="CHEBI:15378"/>
        <dbReference type="ChEBI" id="CHEBI:16389"/>
        <dbReference type="ChEBI" id="CHEBI:17976"/>
        <dbReference type="ChEBI" id="CHEBI:57540"/>
        <dbReference type="ChEBI" id="CHEBI:57945"/>
        <dbReference type="EC" id="7.1.1.2"/>
    </reaction>
</comment>
<evidence type="ECO:0000256" key="3">
    <source>
        <dbReference type="ARBA" id="ARBA00013888"/>
    </source>
</evidence>
<proteinExistence type="inferred from homology"/>
<dbReference type="FunFam" id="3.30.70.20:FF:000002">
    <property type="entry name" value="NADH-ubiquinone oxidoreductase 75 kDa subunit"/>
    <property type="match status" value="1"/>
</dbReference>
<dbReference type="InterPro" id="IPR001041">
    <property type="entry name" value="2Fe-2S_ferredoxin-type"/>
</dbReference>
<dbReference type="OrthoDB" id="10249365at2759"/>
<evidence type="ECO:0000259" key="15">
    <source>
        <dbReference type="PROSITE" id="PS51839"/>
    </source>
</evidence>
<dbReference type="Pfam" id="PF00384">
    <property type="entry name" value="Molybdopterin"/>
    <property type="match status" value="1"/>
</dbReference>
<dbReference type="PANTHER" id="PTHR43105">
    <property type="entry name" value="RESPIRATORY NITRATE REDUCTASE"/>
    <property type="match status" value="1"/>
</dbReference>
<dbReference type="GO" id="GO:0008137">
    <property type="term" value="F:NADH dehydrogenase (ubiquinone) activity"/>
    <property type="evidence" value="ECO:0007669"/>
    <property type="project" value="UniProtKB-EC"/>
</dbReference>
<dbReference type="Gene3D" id="3.40.50.740">
    <property type="match status" value="1"/>
</dbReference>
<evidence type="ECO:0000256" key="11">
    <source>
        <dbReference type="ARBA" id="ARBA00049551"/>
    </source>
</evidence>
<dbReference type="Gene3D" id="3.10.20.740">
    <property type="match status" value="1"/>
</dbReference>
<keyword evidence="8" id="KW-0411">Iron-sulfur</keyword>
<dbReference type="GO" id="GO:0005743">
    <property type="term" value="C:mitochondrial inner membrane"/>
    <property type="evidence" value="ECO:0007669"/>
    <property type="project" value="UniProtKB-ARBA"/>
</dbReference>
<comment type="cofactor">
    <cofactor evidence="1">
        <name>[4Fe-4S] cluster</name>
        <dbReference type="ChEBI" id="CHEBI:49883"/>
    </cofactor>
</comment>
<protein>
    <recommendedName>
        <fullName evidence="3">NADH-ubiquinone oxidoreductase 75 kDa subunit, mitochondrial</fullName>
    </recommendedName>
</protein>
<dbReference type="GO" id="GO:0045271">
    <property type="term" value="C:respiratory chain complex I"/>
    <property type="evidence" value="ECO:0007669"/>
    <property type="project" value="UniProtKB-ARBA"/>
</dbReference>
<dbReference type="InterPro" id="IPR019574">
    <property type="entry name" value="NADH_UbQ_OxRdtase_Gsu_4Fe4S-bd"/>
</dbReference>
<evidence type="ECO:0000256" key="4">
    <source>
        <dbReference type="ARBA" id="ARBA00022485"/>
    </source>
</evidence>
<dbReference type="Gene3D" id="3.30.70.20">
    <property type="match status" value="1"/>
</dbReference>
<evidence type="ECO:0000256" key="1">
    <source>
        <dbReference type="ARBA" id="ARBA00001966"/>
    </source>
</evidence>
<comment type="cofactor">
    <cofactor evidence="10">
        <name>[2Fe-2S] cluster</name>
        <dbReference type="ChEBI" id="CHEBI:190135"/>
    </cofactor>
</comment>
<feature type="domain" description="4Fe-4S Mo/W bis-MGD-type" evidence="14">
    <location>
        <begin position="255"/>
        <end position="311"/>
    </location>
</feature>
<dbReference type="SUPFAM" id="SSF53706">
    <property type="entry name" value="Formate dehydrogenase/DMSO reductase, domains 1-3"/>
    <property type="match status" value="1"/>
</dbReference>
<evidence type="ECO:0000256" key="9">
    <source>
        <dbReference type="ARBA" id="ARBA00023027"/>
    </source>
</evidence>
<dbReference type="InterPro" id="IPR054351">
    <property type="entry name" value="NADH_UbQ_OxRdtase_ferredoxin"/>
</dbReference>
<dbReference type="PROSITE" id="PS51085">
    <property type="entry name" value="2FE2S_FER_2"/>
    <property type="match status" value="1"/>
</dbReference>
<dbReference type="InterPro" id="IPR006656">
    <property type="entry name" value="Mopterin_OxRdtase"/>
</dbReference>
<name>A0A8K0CY42_IGNLU</name>
<dbReference type="PROSITE" id="PS00643">
    <property type="entry name" value="COMPLEX1_75K_3"/>
    <property type="match status" value="1"/>
</dbReference>
<dbReference type="InterPro" id="IPR050123">
    <property type="entry name" value="Prok_molybdopt-oxidoreductase"/>
</dbReference>
<dbReference type="FunFam" id="3.40.50.740:FF:000021">
    <property type="entry name" value="NADH:ubiquinone oxidoreductase core subunit S1"/>
    <property type="match status" value="1"/>
</dbReference>
<dbReference type="Pfam" id="PF22117">
    <property type="entry name" value="Fer4_Nqo3"/>
    <property type="match status" value="1"/>
</dbReference>
<dbReference type="PROSITE" id="PS51669">
    <property type="entry name" value="4FE4S_MOW_BIS_MGD"/>
    <property type="match status" value="1"/>
</dbReference>
<dbReference type="PANTHER" id="PTHR43105:SF13">
    <property type="entry name" value="NADH-UBIQUINONE OXIDOREDUCTASE 75 KDA SUBUNIT, MITOCHONDRIAL"/>
    <property type="match status" value="1"/>
</dbReference>
<evidence type="ECO:0000313" key="17">
    <source>
        <dbReference type="Proteomes" id="UP000801492"/>
    </source>
</evidence>
<dbReference type="GO" id="GO:0042773">
    <property type="term" value="P:ATP synthesis coupled electron transport"/>
    <property type="evidence" value="ECO:0007669"/>
    <property type="project" value="InterPro"/>
</dbReference>
<dbReference type="PROSITE" id="PS00642">
    <property type="entry name" value="COMPLEX1_75K_2"/>
    <property type="match status" value="1"/>
</dbReference>
<keyword evidence="17" id="KW-1185">Reference proteome</keyword>
<dbReference type="AlphaFoldDB" id="A0A8K0CY42"/>
<sequence>MLRITAQKSLAGAKVSPKHLFPIFSRSSTDVAKKPEKIEVFIDDKPVLVEPGTTVLQAAALVGVEIPRFCYHERLAVAGNCRMCLVEVEKSPKPVAACAMPVMKGWRIKTDSEMTRKAREGVMEFLLVNHPLDCPICDQGGECDLQDQSMAFGSDRSRFTDIDFSGKRAVEDKDIGPLIKTIMTRCIHCTRCIRFASEVAGIDDLGTTGRGSDMQVGTYVEKFFLSELSGNVIDLCPVGALTSKPYSFTARPWETRKTDSIDVLDAVGSNIVVCTRTGDVLRILPRINEDINEEWLSDKSRFAYDGLKRQRLVTPMLRDACGELKPVDWEAALLGVGKVLKAAGGNITAVAGGLADAEALVALKDLVNKLGSEAVCIENSFPLDGSGTDLRSSYLLNNKIAPAEEADLVLLIGTNPRLEAPLLNSRIRKGYVHNETEIAVIGPKIDLRYDYIHLGEDPSIIRQIENGQHAFVKKLKSAKKPLVILGSDTLSRSDGAAILSSVQSLSRGLQDEMCDPEWKVLNILHKVANQVAALDIGYTPDLSKICESSPKVLYLLGADDCGITRADLPDGCFIVYQGHHGDQGASIADAVLPGIAYTEKQATYVNTEGRAQQTLVAVTPPGLAREDWKIIRALSEIVGAKLPYDSLEEIRYRLEEVAPHLTRYGCAEAANYFCEALELGKKTNAPIDTSPLDVKQKTLEDFYMTDVISRASPTMAKCVAAVQKQNLSKY</sequence>
<feature type="domain" description="2Fe-2S ferredoxin-type" evidence="13">
    <location>
        <begin position="36"/>
        <end position="114"/>
    </location>
</feature>
<dbReference type="InterPro" id="IPR006963">
    <property type="entry name" value="Mopterin_OxRdtase_4Fe-4S_dom"/>
</dbReference>
<comment type="similarity">
    <text evidence="2 12">Belongs to the complex I 75 kDa subunit family.</text>
</comment>
<evidence type="ECO:0000256" key="10">
    <source>
        <dbReference type="ARBA" id="ARBA00034078"/>
    </source>
</evidence>
<evidence type="ECO:0000256" key="5">
    <source>
        <dbReference type="ARBA" id="ARBA00022723"/>
    </source>
</evidence>